<gene>
    <name evidence="3" type="primary">yfeW</name>
    <name evidence="3" type="ORF">PSEHALCIP103_00477</name>
</gene>
<dbReference type="PROSITE" id="PS51257">
    <property type="entry name" value="PROKAR_LIPOPROTEIN"/>
    <property type="match status" value="1"/>
</dbReference>
<dbReference type="EMBL" id="CAMAPB010000004">
    <property type="protein sequence ID" value="CAH9051753.1"/>
    <property type="molecule type" value="Genomic_DNA"/>
</dbReference>
<dbReference type="NCBIfam" id="NF002968">
    <property type="entry name" value="PRK03642.1"/>
    <property type="match status" value="1"/>
</dbReference>
<keyword evidence="4" id="KW-1185">Reference proteome</keyword>
<evidence type="ECO:0000259" key="2">
    <source>
        <dbReference type="Pfam" id="PF00144"/>
    </source>
</evidence>
<keyword evidence="3" id="KW-0645">Protease</keyword>
<dbReference type="Gene3D" id="3.40.710.10">
    <property type="entry name" value="DD-peptidase/beta-lactamase superfamily"/>
    <property type="match status" value="1"/>
</dbReference>
<dbReference type="InterPro" id="IPR012338">
    <property type="entry name" value="Beta-lactam/transpept-like"/>
</dbReference>
<dbReference type="PANTHER" id="PTHR43283:SF11">
    <property type="entry name" value="BETA-LACTAMASE-RELATED DOMAIN-CONTAINING PROTEIN"/>
    <property type="match status" value="1"/>
</dbReference>
<dbReference type="InterPro" id="IPR001466">
    <property type="entry name" value="Beta-lactam-related"/>
</dbReference>
<keyword evidence="1 3" id="KW-0378">Hydrolase</keyword>
<dbReference type="EC" id="3.4.16.4" evidence="3"/>
<evidence type="ECO:0000313" key="4">
    <source>
        <dbReference type="Proteomes" id="UP001152447"/>
    </source>
</evidence>
<dbReference type="InterPro" id="IPR050789">
    <property type="entry name" value="Diverse_Enzym_Activities"/>
</dbReference>
<proteinExistence type="predicted"/>
<keyword evidence="3" id="KW-0121">Carboxypeptidase</keyword>
<dbReference type="PANTHER" id="PTHR43283">
    <property type="entry name" value="BETA-LACTAMASE-RELATED"/>
    <property type="match status" value="1"/>
</dbReference>
<dbReference type="Proteomes" id="UP001152447">
    <property type="component" value="Unassembled WGS sequence"/>
</dbReference>
<evidence type="ECO:0000313" key="3">
    <source>
        <dbReference type="EMBL" id="CAH9051753.1"/>
    </source>
</evidence>
<dbReference type="AlphaFoldDB" id="A0A9W4W1C8"/>
<organism evidence="3 4">
    <name type="scientific">Pseudoalteromonas haloplanktis</name>
    <name type="common">Alteromonas haloplanktis</name>
    <dbReference type="NCBI Taxonomy" id="228"/>
    <lineage>
        <taxon>Bacteria</taxon>
        <taxon>Pseudomonadati</taxon>
        <taxon>Pseudomonadota</taxon>
        <taxon>Gammaproteobacteria</taxon>
        <taxon>Alteromonadales</taxon>
        <taxon>Pseudoalteromonadaceae</taxon>
        <taxon>Pseudoalteromonas</taxon>
    </lineage>
</organism>
<dbReference type="Pfam" id="PF00144">
    <property type="entry name" value="Beta-lactamase"/>
    <property type="match status" value="1"/>
</dbReference>
<accession>A0A9W4W1C8</accession>
<evidence type="ECO:0000256" key="1">
    <source>
        <dbReference type="ARBA" id="ARBA00022801"/>
    </source>
</evidence>
<protein>
    <submittedName>
        <fullName evidence="3">D-alanyl-D-alanine carboxypeptidase</fullName>
        <ecNumber evidence="3">3.4.16.4</ecNumber>
    </submittedName>
</protein>
<comment type="caution">
    <text evidence="3">The sequence shown here is derived from an EMBL/GenBank/DDBJ whole genome shotgun (WGS) entry which is preliminary data.</text>
</comment>
<dbReference type="SUPFAM" id="SSF56601">
    <property type="entry name" value="beta-lactamase/transpeptidase-like"/>
    <property type="match status" value="1"/>
</dbReference>
<feature type="domain" description="Beta-lactamase-related" evidence="2">
    <location>
        <begin position="164"/>
        <end position="518"/>
    </location>
</feature>
<name>A0A9W4W1C8_PSEHA</name>
<reference evidence="3" key="1">
    <citation type="submission" date="2022-07" db="EMBL/GenBank/DDBJ databases">
        <authorList>
            <person name="Criscuolo A."/>
        </authorList>
    </citation>
    <scope>NUCLEOTIDE SEQUENCE</scope>
    <source>
        <strain evidence="3">CIP103197</strain>
    </source>
</reference>
<sequence length="552" mass="61398">MHWALKMINNKTYYKVVILLLSIIIAGCSRSTAIKSERPLTVNHINALANAQVIATFPEPNPSSREYVNNRGTFKAYRGHGQLLLQNVSAVSADIYINNKKLSLNEPLRANTEYDFNLGHYTHNGVNTFKVENIQPAGGSLTLRFAFATLENSATKEIDFSQVDTLIENDIKAGFPGAVLAVVKAGKVLKLTAYGDAKQYQQSDLMLLRPEPMQTNTLFDLASNTKIFATNFALMKLVSEGQLNINHTVHSYLKEYQGNGREHRQVKDLLTHSAGYPPVFDFHRKDTAYGDAFFSQTSETTKQLLLTSVPLTAEPTAPHVYSDIDYMILGVLIERISGQPLDEYLEQHIYAPLKLNNTLFNPLKKGFNRQQFAATELSGNTRDGRIYFDNIRTNVLQGQVHDERAYYSLDGVAGHAGLFSNAPDLAVLCQVLLNKGGYGDTQIFNASSLAQFLTPQSSDETYGLGFRLAGNNQTRRWHFGPYASAQAYGHTGWTGTVTVIDPAYDLAIILLTNARHTPIKGTEKRYQFVGKNFETAQYGSIVSLVYEALLNQ</sequence>
<dbReference type="GO" id="GO:0009002">
    <property type="term" value="F:serine-type D-Ala-D-Ala carboxypeptidase activity"/>
    <property type="evidence" value="ECO:0007669"/>
    <property type="project" value="UniProtKB-EC"/>
</dbReference>